<evidence type="ECO:0000256" key="1">
    <source>
        <dbReference type="ARBA" id="ARBA00022475"/>
    </source>
</evidence>
<dbReference type="EC" id="2.3.1.275" evidence="10"/>
<evidence type="ECO:0000313" key="12">
    <source>
        <dbReference type="Proteomes" id="UP000189661"/>
    </source>
</evidence>
<evidence type="ECO:0000256" key="4">
    <source>
        <dbReference type="ARBA" id="ARBA00022692"/>
    </source>
</evidence>
<keyword evidence="3 10" id="KW-0808">Transferase</keyword>
<evidence type="ECO:0000256" key="7">
    <source>
        <dbReference type="ARBA" id="ARBA00023136"/>
    </source>
</evidence>
<comment type="catalytic activity">
    <reaction evidence="10">
        <text>an acyl phosphate + sn-glycerol 3-phosphate = a 1-acyl-sn-glycero-3-phosphate + phosphate</text>
        <dbReference type="Rhea" id="RHEA:34075"/>
        <dbReference type="ChEBI" id="CHEBI:43474"/>
        <dbReference type="ChEBI" id="CHEBI:57597"/>
        <dbReference type="ChEBI" id="CHEBI:57970"/>
        <dbReference type="ChEBI" id="CHEBI:59918"/>
        <dbReference type="EC" id="2.3.1.275"/>
    </reaction>
</comment>
<comment type="pathway">
    <text evidence="10">Lipid metabolism; phospholipid metabolism.</text>
</comment>
<keyword evidence="11" id="KW-0012">Acyltransferase</keyword>
<dbReference type="RefSeq" id="WP_078080694.1">
    <property type="nucleotide sequence ID" value="NZ_CP019401.1"/>
</dbReference>
<evidence type="ECO:0000256" key="6">
    <source>
        <dbReference type="ARBA" id="ARBA00023098"/>
    </source>
</evidence>
<evidence type="ECO:0000313" key="11">
    <source>
        <dbReference type="EMBL" id="AQU80428.1"/>
    </source>
</evidence>
<feature type="transmembrane region" description="Helical" evidence="10">
    <location>
        <begin position="75"/>
        <end position="99"/>
    </location>
</feature>
<keyword evidence="2 10" id="KW-0444">Lipid biosynthesis</keyword>
<keyword evidence="8 10" id="KW-0594">Phospholipid biosynthesis</keyword>
<feature type="transmembrane region" description="Helical" evidence="10">
    <location>
        <begin position="163"/>
        <end position="184"/>
    </location>
</feature>
<keyword evidence="1 10" id="KW-1003">Cell membrane</keyword>
<dbReference type="PANTHER" id="PTHR30309">
    <property type="entry name" value="INNER MEMBRANE PROTEIN YGIH"/>
    <property type="match status" value="1"/>
</dbReference>
<keyword evidence="4 10" id="KW-0812">Transmembrane</keyword>
<evidence type="ECO:0000256" key="3">
    <source>
        <dbReference type="ARBA" id="ARBA00022679"/>
    </source>
</evidence>
<comment type="similarity">
    <text evidence="10">Belongs to the PlsY family.</text>
</comment>
<evidence type="ECO:0000256" key="10">
    <source>
        <dbReference type="HAMAP-Rule" id="MF_01043"/>
    </source>
</evidence>
<gene>
    <name evidence="10" type="primary">plsY</name>
    <name evidence="11" type="ORF">AJGP001_14560</name>
</gene>
<evidence type="ECO:0000256" key="9">
    <source>
        <dbReference type="ARBA" id="ARBA00023264"/>
    </source>
</evidence>
<dbReference type="Pfam" id="PF02660">
    <property type="entry name" value="G3P_acyltransf"/>
    <property type="match status" value="1"/>
</dbReference>
<keyword evidence="12" id="KW-1185">Reference proteome</keyword>
<keyword evidence="7 10" id="KW-0472">Membrane</keyword>
<dbReference type="GO" id="GO:0016746">
    <property type="term" value="F:acyltransferase activity"/>
    <property type="evidence" value="ECO:0007669"/>
    <property type="project" value="UniProtKB-KW"/>
</dbReference>
<accession>A0ABN4XRJ0</accession>
<feature type="transmembrane region" description="Helical" evidence="10">
    <location>
        <begin position="42"/>
        <end position="63"/>
    </location>
</feature>
<dbReference type="InterPro" id="IPR003811">
    <property type="entry name" value="G3P_acylTferase_PlsY"/>
</dbReference>
<keyword evidence="9 10" id="KW-1208">Phospholipid metabolism</keyword>
<comment type="subunit">
    <text evidence="10">Probably interacts with PlsX.</text>
</comment>
<sequence>MVIWILLLLITGYFIGCCHGSLVAQAVSGVNIKNSGVKNSGASNAAIVLGWKYGLLVAFIDVFKGFAVVAGLRLLVDLGSFSTATIWTLLFVAGAAVIVGHNFPFYMNFDGGKGTASVIGVMIALDWKLGLLGLLLLIIVSLVTNYLVIGVFVLYAVYFVIAFIPAVGLWPLLIALVLFTMALWKHRENIIRIKSGNEPTVSSVFRKKPTPSI</sequence>
<dbReference type="EMBL" id="CP019401">
    <property type="protein sequence ID" value="AQU80428.1"/>
    <property type="molecule type" value="Genomic_DNA"/>
</dbReference>
<evidence type="ECO:0000256" key="5">
    <source>
        <dbReference type="ARBA" id="ARBA00022989"/>
    </source>
</evidence>
<keyword evidence="5 10" id="KW-1133">Transmembrane helix</keyword>
<feature type="transmembrane region" description="Helical" evidence="10">
    <location>
        <begin position="132"/>
        <end position="157"/>
    </location>
</feature>
<proteinExistence type="inferred from homology"/>
<evidence type="ECO:0000256" key="8">
    <source>
        <dbReference type="ARBA" id="ARBA00023209"/>
    </source>
</evidence>
<dbReference type="Proteomes" id="UP000189661">
    <property type="component" value="Chromosome"/>
</dbReference>
<reference evidence="11 12" key="1">
    <citation type="submission" date="2017-01" db="EMBL/GenBank/DDBJ databases">
        <title>Planococcus faecalis genome complete sequence.</title>
        <authorList>
            <person name="Lee P.C."/>
        </authorList>
    </citation>
    <scope>NUCLEOTIDE SEQUENCE [LARGE SCALE GENOMIC DNA]</scope>
    <source>
        <strain evidence="11 12">AJ003</strain>
    </source>
</reference>
<dbReference type="HAMAP" id="MF_01043">
    <property type="entry name" value="PlsY"/>
    <property type="match status" value="1"/>
</dbReference>
<comment type="function">
    <text evidence="10">Catalyzes the transfer of an acyl group from acyl-phosphate (acyl-PO(4)) to glycerol-3-phosphate (G3P) to form lysophosphatidic acid (LPA). This enzyme utilizes acyl-phosphate as fatty acyl donor, but not acyl-CoA or acyl-ACP.</text>
</comment>
<organism evidence="11 12">
    <name type="scientific">Planococcus faecalis</name>
    <dbReference type="NCBI Taxonomy" id="1598147"/>
    <lineage>
        <taxon>Bacteria</taxon>
        <taxon>Bacillati</taxon>
        <taxon>Bacillota</taxon>
        <taxon>Bacilli</taxon>
        <taxon>Bacillales</taxon>
        <taxon>Caryophanaceae</taxon>
        <taxon>Planococcus</taxon>
    </lineage>
</organism>
<protein>
    <recommendedName>
        <fullName evidence="10">Glycerol-3-phosphate acyltransferase</fullName>
    </recommendedName>
    <alternativeName>
        <fullName evidence="10">Acyl-PO4 G3P acyltransferase</fullName>
    </alternativeName>
    <alternativeName>
        <fullName evidence="10">Acyl-phosphate--glycerol-3-phosphate acyltransferase</fullName>
    </alternativeName>
    <alternativeName>
        <fullName evidence="10">G3P acyltransferase</fullName>
        <shortName evidence="10">GPAT</shortName>
        <ecNumber evidence="10">2.3.1.275</ecNumber>
    </alternativeName>
    <alternativeName>
        <fullName evidence="10">Lysophosphatidic acid synthase</fullName>
        <shortName evidence="10">LPA synthase</shortName>
    </alternativeName>
</protein>
<evidence type="ECO:0000256" key="2">
    <source>
        <dbReference type="ARBA" id="ARBA00022516"/>
    </source>
</evidence>
<keyword evidence="6 10" id="KW-0443">Lipid metabolism</keyword>
<comment type="subcellular location">
    <subcellularLocation>
        <location evidence="10">Cell membrane</location>
        <topology evidence="10">Multi-pass membrane protein</topology>
    </subcellularLocation>
</comment>
<dbReference type="SMART" id="SM01207">
    <property type="entry name" value="G3P_acyltransf"/>
    <property type="match status" value="1"/>
</dbReference>
<name>A0ABN4XRJ0_9BACL</name>
<dbReference type="PANTHER" id="PTHR30309:SF0">
    <property type="entry name" value="GLYCEROL-3-PHOSPHATE ACYLTRANSFERASE-RELATED"/>
    <property type="match status" value="1"/>
</dbReference>